<comment type="similarity">
    <text evidence="1">Belongs to the colicin/pyosin nuclease family.</text>
</comment>
<dbReference type="SUPFAM" id="SSF54060">
    <property type="entry name" value="His-Me finger endonucleases"/>
    <property type="match status" value="1"/>
</dbReference>
<keyword evidence="7" id="KW-0078">Bacteriocin</keyword>
<keyword evidence="2" id="KW-0929">Antimicrobial</keyword>
<protein>
    <submittedName>
        <fullName evidence="8">S-type pyocin</fullName>
    </submittedName>
</protein>
<dbReference type="GO" id="GO:0004519">
    <property type="term" value="F:endonuclease activity"/>
    <property type="evidence" value="ECO:0007669"/>
    <property type="project" value="UniProtKB-KW"/>
</dbReference>
<sequence length="106" mass="12314">MASLLPEFIIRKLEGRTFHSFDHFSQSFWLAIAEDPVYSQQFIPAQLNRLKKGWPPRAPFHETVKGLRSYQIGQLNPPEWGGLMYDAENLRIMSAMQYALSSETPW</sequence>
<reference evidence="9 11" key="2">
    <citation type="submission" date="2020-09" db="EMBL/GenBank/DDBJ databases">
        <title>Co-existence of a novel multidrug-resistance efflux pump with carbapenem resistance gene blaVIM-2 in one megaplasmid in Pseudomonas putida.</title>
        <authorList>
            <person name="Peng K."/>
            <person name="Li R."/>
        </authorList>
    </citation>
    <scope>NUCLEOTIDE SEQUENCE [LARGE SCALE GENOMIC DNA]</scope>
    <source>
        <strain evidence="9 11">ZXPA-20</strain>
    </source>
</reference>
<evidence type="ECO:0000256" key="3">
    <source>
        <dbReference type="ARBA" id="ARBA00022722"/>
    </source>
</evidence>
<dbReference type="Proteomes" id="UP000516786">
    <property type="component" value="Chromosome"/>
</dbReference>
<evidence type="ECO:0000256" key="4">
    <source>
        <dbReference type="ARBA" id="ARBA00022759"/>
    </source>
</evidence>
<evidence type="ECO:0000313" key="11">
    <source>
        <dbReference type="Proteomes" id="UP000516786"/>
    </source>
</evidence>
<keyword evidence="3" id="KW-0540">Nuclease</keyword>
<keyword evidence="4" id="KW-0255">Endonuclease</keyword>
<proteinExistence type="inferred from homology"/>
<dbReference type="InterPro" id="IPR044925">
    <property type="entry name" value="His-Me_finger_sf"/>
</dbReference>
<reference evidence="8 10" key="1">
    <citation type="submission" date="2015-11" db="EMBL/GenBank/DDBJ databases">
        <title>Complete genome sequencing of a biphenyl-degrading bacterium, Pseudomonas putida KF715 (=NBRC110667).</title>
        <authorList>
            <person name="Suenaga H."/>
            <person name="Fujihara N."/>
            <person name="Watanabe T."/>
            <person name="Hirose J."/>
            <person name="Kimura N."/>
            <person name="Yamazoe A."/>
            <person name="Hosoyama A."/>
            <person name="Shimodaira J."/>
            <person name="Furukawa K."/>
        </authorList>
    </citation>
    <scope>NUCLEOTIDE SEQUENCE [LARGE SCALE GENOMIC DNA]</scope>
    <source>
        <strain evidence="8 10">KF715</strain>
    </source>
</reference>
<dbReference type="GO" id="GO:0042742">
    <property type="term" value="P:defense response to bacterium"/>
    <property type="evidence" value="ECO:0007669"/>
    <property type="project" value="UniProtKB-KW"/>
</dbReference>
<name>A0A1L7NJ34_PSEPU</name>
<evidence type="ECO:0000256" key="6">
    <source>
        <dbReference type="ARBA" id="ARBA00023022"/>
    </source>
</evidence>
<dbReference type="Gene3D" id="3.90.540.10">
    <property type="entry name" value="Colicin/pyocin, DNase domain"/>
    <property type="match status" value="1"/>
</dbReference>
<dbReference type="EMBL" id="CP061723">
    <property type="protein sequence ID" value="QOC97259.1"/>
    <property type="molecule type" value="Genomic_DNA"/>
</dbReference>
<dbReference type="RefSeq" id="WP_016488990.1">
    <property type="nucleotide sequence ID" value="NZ_AP015029.1"/>
</dbReference>
<dbReference type="GO" id="GO:0031640">
    <property type="term" value="P:killing of cells of another organism"/>
    <property type="evidence" value="ECO:0007669"/>
    <property type="project" value="UniProtKB-KW"/>
</dbReference>
<dbReference type="InterPro" id="IPR037146">
    <property type="entry name" value="Colicin/pyocin_DNase_dom_sf"/>
</dbReference>
<evidence type="ECO:0000256" key="1">
    <source>
        <dbReference type="ARBA" id="ARBA00006811"/>
    </source>
</evidence>
<dbReference type="EMBL" id="AP015029">
    <property type="protein sequence ID" value="BAW25496.1"/>
    <property type="molecule type" value="Genomic_DNA"/>
</dbReference>
<dbReference type="GO" id="GO:0016787">
    <property type="term" value="F:hydrolase activity"/>
    <property type="evidence" value="ECO:0007669"/>
    <property type="project" value="UniProtKB-KW"/>
</dbReference>
<organism evidence="8 10">
    <name type="scientific">Pseudomonas putida</name>
    <name type="common">Arthrobacter siderocapsulatus</name>
    <dbReference type="NCBI Taxonomy" id="303"/>
    <lineage>
        <taxon>Bacteria</taxon>
        <taxon>Pseudomonadati</taxon>
        <taxon>Pseudomonadota</taxon>
        <taxon>Gammaproteobacteria</taxon>
        <taxon>Pseudomonadales</taxon>
        <taxon>Pseudomonadaceae</taxon>
        <taxon>Pseudomonas</taxon>
    </lineage>
</organism>
<dbReference type="AlphaFoldDB" id="A0A1L7NJ34"/>
<evidence type="ECO:0000256" key="7">
    <source>
        <dbReference type="ARBA" id="ARBA00023048"/>
    </source>
</evidence>
<evidence type="ECO:0000256" key="5">
    <source>
        <dbReference type="ARBA" id="ARBA00022801"/>
    </source>
</evidence>
<accession>A0A1L7NJ34</accession>
<gene>
    <name evidence="9" type="ORF">ID616_24900</name>
    <name evidence="8" type="ORF">KF715C_ch49230</name>
</gene>
<evidence type="ECO:0000313" key="8">
    <source>
        <dbReference type="EMBL" id="BAW25496.1"/>
    </source>
</evidence>
<evidence type="ECO:0000313" key="10">
    <source>
        <dbReference type="Proteomes" id="UP000218731"/>
    </source>
</evidence>
<evidence type="ECO:0000256" key="2">
    <source>
        <dbReference type="ARBA" id="ARBA00022529"/>
    </source>
</evidence>
<dbReference type="Proteomes" id="UP000218731">
    <property type="component" value="Chromosome 1"/>
</dbReference>
<keyword evidence="5" id="KW-0378">Hydrolase</keyword>
<keyword evidence="6" id="KW-0044">Antibiotic</keyword>
<dbReference type="Pfam" id="PF21431">
    <property type="entry name" value="Col-Pyo_DNase"/>
    <property type="match status" value="1"/>
</dbReference>
<evidence type="ECO:0000313" key="9">
    <source>
        <dbReference type="EMBL" id="QOC97259.1"/>
    </source>
</evidence>